<dbReference type="RefSeq" id="WP_057742154.1">
    <property type="nucleotide sequence ID" value="NZ_JQBW01000010.1"/>
</dbReference>
<dbReference type="PATRIC" id="fig|396268.3.peg.1038"/>
<gene>
    <name evidence="9" type="ORF">IV45_GL001026</name>
</gene>
<keyword evidence="4 7" id="KW-0812">Transmembrane</keyword>
<dbReference type="EMBL" id="JQBW01000010">
    <property type="protein sequence ID" value="KRN58576.1"/>
    <property type="molecule type" value="Genomic_DNA"/>
</dbReference>
<feature type="transmembrane region" description="Helical" evidence="7">
    <location>
        <begin position="370"/>
        <end position="391"/>
    </location>
</feature>
<feature type="transmembrane region" description="Helical" evidence="7">
    <location>
        <begin position="341"/>
        <end position="364"/>
    </location>
</feature>
<protein>
    <submittedName>
        <fullName evidence="9">Major facilitator transporter</fullName>
    </submittedName>
</protein>
<reference evidence="9 10" key="1">
    <citation type="journal article" date="2015" name="Genome Announc.">
        <title>Expanding the biotechnology potential of lactobacilli through comparative genomics of 213 strains and associated genera.</title>
        <authorList>
            <person name="Sun Z."/>
            <person name="Harris H.M."/>
            <person name="McCann A."/>
            <person name="Guo C."/>
            <person name="Argimon S."/>
            <person name="Zhang W."/>
            <person name="Yang X."/>
            <person name="Jeffery I.B."/>
            <person name="Cooney J.C."/>
            <person name="Kagawa T.F."/>
            <person name="Liu W."/>
            <person name="Song Y."/>
            <person name="Salvetti E."/>
            <person name="Wrobel A."/>
            <person name="Rasinkangas P."/>
            <person name="Parkhill J."/>
            <person name="Rea M.C."/>
            <person name="O'Sullivan O."/>
            <person name="Ritari J."/>
            <person name="Douillard F.P."/>
            <person name="Paul Ross R."/>
            <person name="Yang R."/>
            <person name="Briner A.E."/>
            <person name="Felis G.E."/>
            <person name="de Vos W.M."/>
            <person name="Barrangou R."/>
            <person name="Klaenhammer T.R."/>
            <person name="Caufield P.W."/>
            <person name="Cui Y."/>
            <person name="Zhang H."/>
            <person name="O'Toole P.W."/>
        </authorList>
    </citation>
    <scope>NUCLEOTIDE SEQUENCE [LARGE SCALE GENOMIC DNA]</scope>
    <source>
        <strain evidence="9 10">DSM 17896</strain>
    </source>
</reference>
<dbReference type="GO" id="GO:0022857">
    <property type="term" value="F:transmembrane transporter activity"/>
    <property type="evidence" value="ECO:0007669"/>
    <property type="project" value="InterPro"/>
</dbReference>
<dbReference type="InterPro" id="IPR050171">
    <property type="entry name" value="MFS_Transporters"/>
</dbReference>
<comment type="subcellular location">
    <subcellularLocation>
        <location evidence="1">Cell membrane</location>
        <topology evidence="1">Multi-pass membrane protein</topology>
    </subcellularLocation>
</comment>
<evidence type="ECO:0000256" key="4">
    <source>
        <dbReference type="ARBA" id="ARBA00022692"/>
    </source>
</evidence>
<feature type="transmembrane region" description="Helical" evidence="7">
    <location>
        <begin position="96"/>
        <end position="117"/>
    </location>
</feature>
<evidence type="ECO:0000256" key="3">
    <source>
        <dbReference type="ARBA" id="ARBA00022475"/>
    </source>
</evidence>
<evidence type="ECO:0000256" key="2">
    <source>
        <dbReference type="ARBA" id="ARBA00022448"/>
    </source>
</evidence>
<dbReference type="InterPro" id="IPR011701">
    <property type="entry name" value="MFS"/>
</dbReference>
<feature type="transmembrane region" description="Helical" evidence="7">
    <location>
        <begin position="72"/>
        <end position="90"/>
    </location>
</feature>
<organism evidence="9 10">
    <name type="scientific">Limosilactobacillus secaliphilus</name>
    <dbReference type="NCBI Taxonomy" id="396268"/>
    <lineage>
        <taxon>Bacteria</taxon>
        <taxon>Bacillati</taxon>
        <taxon>Bacillota</taxon>
        <taxon>Bacilli</taxon>
        <taxon>Lactobacillales</taxon>
        <taxon>Lactobacillaceae</taxon>
        <taxon>Limosilactobacillus</taxon>
    </lineage>
</organism>
<feature type="transmembrane region" description="Helical" evidence="7">
    <location>
        <begin position="162"/>
        <end position="182"/>
    </location>
</feature>
<dbReference type="Proteomes" id="UP000050934">
    <property type="component" value="Unassembled WGS sequence"/>
</dbReference>
<keyword evidence="3" id="KW-1003">Cell membrane</keyword>
<name>A0A0R2I0B0_9LACO</name>
<feature type="transmembrane region" description="Helical" evidence="7">
    <location>
        <begin position="306"/>
        <end position="329"/>
    </location>
</feature>
<feature type="transmembrane region" description="Helical" evidence="7">
    <location>
        <begin position="282"/>
        <end position="300"/>
    </location>
</feature>
<feature type="transmembrane region" description="Helical" evidence="7">
    <location>
        <begin position="40"/>
        <end position="60"/>
    </location>
</feature>
<feature type="transmembrane region" description="Helical" evidence="7">
    <location>
        <begin position="251"/>
        <end position="270"/>
    </location>
</feature>
<dbReference type="OrthoDB" id="3268460at2"/>
<evidence type="ECO:0000256" key="5">
    <source>
        <dbReference type="ARBA" id="ARBA00022989"/>
    </source>
</evidence>
<evidence type="ECO:0000313" key="10">
    <source>
        <dbReference type="Proteomes" id="UP000050934"/>
    </source>
</evidence>
<accession>A0A0R2I0B0</accession>
<dbReference type="Pfam" id="PF07690">
    <property type="entry name" value="MFS_1"/>
    <property type="match status" value="1"/>
</dbReference>
<feature type="domain" description="Major facilitator superfamily (MFS) profile" evidence="8">
    <location>
        <begin position="6"/>
        <end position="395"/>
    </location>
</feature>
<comment type="caution">
    <text evidence="9">The sequence shown here is derived from an EMBL/GenBank/DDBJ whole genome shotgun (WGS) entry which is preliminary data.</text>
</comment>
<proteinExistence type="predicted"/>
<dbReference type="GO" id="GO:0005886">
    <property type="term" value="C:plasma membrane"/>
    <property type="evidence" value="ECO:0007669"/>
    <property type="project" value="UniProtKB-SubCell"/>
</dbReference>
<dbReference type="InterPro" id="IPR036259">
    <property type="entry name" value="MFS_trans_sf"/>
</dbReference>
<sequence>MNKGIKLHWLLIGVFLVNFGNSFVWPLTTVYIHDQLHHSLTVAGVVILFYSGANVVGSYFAGNSFDRHNPQYLMLSGLIGAIVTMLIMVFENGWPMYPIMLTLVGFFNGWLVTLHNSYGTMTNNADGRFVFNMIYFANNLGMVCATSAVGPLYQWTHKQVGPLFLLTVILYAFFSVLVFFFYRVPASARSQAHVDKTPAAGSKSSQLKLPHANSSIIWTLSISLCIVWILYTQWSSNLSVYLTGMGMTMTNYSMLWTINGLMVVFLQPLMNVVNRYVKHDYLKIYIGVMTIGLSFVTLIVGRVYLWFVAGMVVLTLGEILVFPTIPAIINQLSPNEVKGHFQGILNALISLGKAIGPVFGGIMIEQTSYRLLFDLCLVSLIVIVVVTALMINRMKNKTVEY</sequence>
<evidence type="ECO:0000256" key="1">
    <source>
        <dbReference type="ARBA" id="ARBA00004651"/>
    </source>
</evidence>
<keyword evidence="5 7" id="KW-1133">Transmembrane helix</keyword>
<dbReference type="STRING" id="396268.IV45_GL001026"/>
<evidence type="ECO:0000256" key="7">
    <source>
        <dbReference type="SAM" id="Phobius"/>
    </source>
</evidence>
<dbReference type="InterPro" id="IPR020846">
    <property type="entry name" value="MFS_dom"/>
</dbReference>
<feature type="transmembrane region" description="Helical" evidence="7">
    <location>
        <begin position="129"/>
        <end position="150"/>
    </location>
</feature>
<keyword evidence="6 7" id="KW-0472">Membrane</keyword>
<dbReference type="SUPFAM" id="SSF103473">
    <property type="entry name" value="MFS general substrate transporter"/>
    <property type="match status" value="1"/>
</dbReference>
<evidence type="ECO:0000313" key="9">
    <source>
        <dbReference type="EMBL" id="KRN58576.1"/>
    </source>
</evidence>
<dbReference type="PANTHER" id="PTHR23517:SF10">
    <property type="entry name" value="MAJOR FACILITATOR SUPERFAMILY (MFS) PROFILE DOMAIN-CONTAINING PROTEIN"/>
    <property type="match status" value="1"/>
</dbReference>
<dbReference type="PANTHER" id="PTHR23517">
    <property type="entry name" value="RESISTANCE PROTEIN MDTM, PUTATIVE-RELATED-RELATED"/>
    <property type="match status" value="1"/>
</dbReference>
<keyword evidence="2" id="KW-0813">Transport</keyword>
<dbReference type="AlphaFoldDB" id="A0A0R2I0B0"/>
<evidence type="ECO:0000256" key="6">
    <source>
        <dbReference type="ARBA" id="ARBA00023136"/>
    </source>
</evidence>
<keyword evidence="10" id="KW-1185">Reference proteome</keyword>
<dbReference type="PROSITE" id="PS50850">
    <property type="entry name" value="MFS"/>
    <property type="match status" value="1"/>
</dbReference>
<evidence type="ECO:0000259" key="8">
    <source>
        <dbReference type="PROSITE" id="PS50850"/>
    </source>
</evidence>
<dbReference type="Gene3D" id="1.20.1250.20">
    <property type="entry name" value="MFS general substrate transporter like domains"/>
    <property type="match status" value="1"/>
</dbReference>
<feature type="transmembrane region" description="Helical" evidence="7">
    <location>
        <begin position="212"/>
        <end position="231"/>
    </location>
</feature>
<feature type="transmembrane region" description="Helical" evidence="7">
    <location>
        <begin position="7"/>
        <end position="28"/>
    </location>
</feature>